<dbReference type="OMA" id="HADGHEQ"/>
<dbReference type="AlphaFoldDB" id="A0A8C5BAN0"/>
<keyword evidence="3" id="KW-1185">Reference proteome</keyword>
<name>A0A8C5BAN0_GADMO</name>
<evidence type="ECO:0000313" key="2">
    <source>
        <dbReference type="Ensembl" id="ENSGMOP00000044591.1"/>
    </source>
</evidence>
<dbReference type="Ensembl" id="ENSGMOT00000040942.1">
    <property type="protein sequence ID" value="ENSGMOP00000044591.1"/>
    <property type="gene ID" value="ENSGMOG00000024780.1"/>
</dbReference>
<accession>A0A8C5BAN0</accession>
<feature type="region of interest" description="Disordered" evidence="1">
    <location>
        <begin position="1"/>
        <end position="41"/>
    </location>
</feature>
<evidence type="ECO:0000256" key="1">
    <source>
        <dbReference type="SAM" id="MobiDB-lite"/>
    </source>
</evidence>
<reference evidence="2" key="1">
    <citation type="submission" date="2025-08" db="UniProtKB">
        <authorList>
            <consortium name="Ensembl"/>
        </authorList>
    </citation>
    <scope>IDENTIFICATION</scope>
</reference>
<dbReference type="GeneTree" id="ENSGT00990000204015"/>
<feature type="compositionally biased region" description="Polar residues" evidence="1">
    <location>
        <begin position="14"/>
        <end position="25"/>
    </location>
</feature>
<protein>
    <submittedName>
        <fullName evidence="2">Uncharacterized protein</fullName>
    </submittedName>
</protein>
<proteinExistence type="predicted"/>
<dbReference type="Proteomes" id="UP000694546">
    <property type="component" value="Chromosome 5"/>
</dbReference>
<organism evidence="2 3">
    <name type="scientific">Gadus morhua</name>
    <name type="common">Atlantic cod</name>
    <dbReference type="NCBI Taxonomy" id="8049"/>
    <lineage>
        <taxon>Eukaryota</taxon>
        <taxon>Metazoa</taxon>
        <taxon>Chordata</taxon>
        <taxon>Craniata</taxon>
        <taxon>Vertebrata</taxon>
        <taxon>Euteleostomi</taxon>
        <taxon>Actinopterygii</taxon>
        <taxon>Neopterygii</taxon>
        <taxon>Teleostei</taxon>
        <taxon>Neoteleostei</taxon>
        <taxon>Acanthomorphata</taxon>
        <taxon>Zeiogadaria</taxon>
        <taxon>Gadariae</taxon>
        <taxon>Gadiformes</taxon>
        <taxon>Gadoidei</taxon>
        <taxon>Gadidae</taxon>
        <taxon>Gadus</taxon>
    </lineage>
</organism>
<reference evidence="2" key="2">
    <citation type="submission" date="2025-09" db="UniProtKB">
        <authorList>
            <consortium name="Ensembl"/>
        </authorList>
    </citation>
    <scope>IDENTIFICATION</scope>
</reference>
<evidence type="ECO:0000313" key="3">
    <source>
        <dbReference type="Proteomes" id="UP000694546"/>
    </source>
</evidence>
<sequence>LYYSQDRLHKAGMSQESQAPHQHTAQLGPLPPAHHPVRHGVHQRHIAVRAHQNHEVDAAVGVDLDAQDHQGAHEGRKGPIEAMSHVDRPEGQAGHQDQVGCRQVAEVDLGDRARRLVEAEH</sequence>